<dbReference type="InterPro" id="IPR012507">
    <property type="entry name" value="YibE_F"/>
</dbReference>
<sequence>MKTKNPLKLLSVFVLFLLFLVPEKISAQNVDNPPSQKTYEGIVKSVIEETKNTSGGYYQKLEVEIIDKDQKGNILNIENGSGDTPVSQKYKKGDALVLTGFQDQNGELHLYVSDYIRRGQLMSLFIIFLILSIAIAGKRGATSFVGMLITFFIIFSFVLPKISTGSSPILIILLFSIIAIPITFYLSHGLNTKTTVAIVGTVISLGITVVLSAIYVGSAKLTGFTTDEASFLQIMKGGTINMRGILLAGIIIGFLGVLDDITVSQSAIVFQLKNANRRLGFSELYSRSMDVGKDHIASMINTLILVYTGASLPLLLLFTDTTRSFSEVVNYEIIASEIIRTLLGSIGLIIAVPITTLIAVFIADTYEGGESR</sequence>
<evidence type="ECO:0000256" key="1">
    <source>
        <dbReference type="SAM" id="Phobius"/>
    </source>
</evidence>
<reference evidence="3 4" key="1">
    <citation type="journal article" date="2015" name="Nature">
        <title>rRNA introns, odd ribosomes, and small enigmatic genomes across a large radiation of phyla.</title>
        <authorList>
            <person name="Brown C.T."/>
            <person name="Hug L.A."/>
            <person name="Thomas B.C."/>
            <person name="Sharon I."/>
            <person name="Castelle C.J."/>
            <person name="Singh A."/>
            <person name="Wilkins M.J."/>
            <person name="Williams K.H."/>
            <person name="Banfield J.F."/>
        </authorList>
    </citation>
    <scope>NUCLEOTIDE SEQUENCE [LARGE SCALE GENOMIC DNA]</scope>
</reference>
<accession>A0A0G0VST4</accession>
<dbReference type="PANTHER" id="PTHR41771">
    <property type="entry name" value="MEMBRANE PROTEIN-RELATED"/>
    <property type="match status" value="1"/>
</dbReference>
<keyword evidence="1" id="KW-1133">Transmembrane helix</keyword>
<feature type="transmembrane region" description="Helical" evidence="1">
    <location>
        <begin position="240"/>
        <end position="258"/>
    </location>
</feature>
<feature type="transmembrane region" description="Helical" evidence="1">
    <location>
        <begin position="296"/>
        <end position="318"/>
    </location>
</feature>
<feature type="transmembrane region" description="Helical" evidence="1">
    <location>
        <begin position="194"/>
        <end position="216"/>
    </location>
</feature>
<dbReference type="PANTHER" id="PTHR41771:SF1">
    <property type="entry name" value="MEMBRANE PROTEIN"/>
    <property type="match status" value="1"/>
</dbReference>
<keyword evidence="2" id="KW-0732">Signal</keyword>
<dbReference type="AlphaFoldDB" id="A0A0G0VST4"/>
<gene>
    <name evidence="3" type="ORF">UU55_C0012G0045</name>
</gene>
<protein>
    <recommendedName>
        <fullName evidence="5">YibE/F family protein</fullName>
    </recommendedName>
</protein>
<evidence type="ECO:0000256" key="2">
    <source>
        <dbReference type="SAM" id="SignalP"/>
    </source>
</evidence>
<feature type="transmembrane region" description="Helical" evidence="1">
    <location>
        <begin position="119"/>
        <end position="137"/>
    </location>
</feature>
<keyword evidence="1" id="KW-0472">Membrane</keyword>
<evidence type="ECO:0008006" key="5">
    <source>
        <dbReference type="Google" id="ProtNLM"/>
    </source>
</evidence>
<dbReference type="Pfam" id="PF07907">
    <property type="entry name" value="YibE_F"/>
    <property type="match status" value="1"/>
</dbReference>
<feature type="transmembrane region" description="Helical" evidence="1">
    <location>
        <begin position="144"/>
        <end position="163"/>
    </location>
</feature>
<feature type="transmembrane region" description="Helical" evidence="1">
    <location>
        <begin position="169"/>
        <end position="187"/>
    </location>
</feature>
<evidence type="ECO:0000313" key="4">
    <source>
        <dbReference type="Proteomes" id="UP000033947"/>
    </source>
</evidence>
<proteinExistence type="predicted"/>
<dbReference type="EMBL" id="LCBB01000012">
    <property type="protein sequence ID" value="KKS02722.1"/>
    <property type="molecule type" value="Genomic_DNA"/>
</dbReference>
<comment type="caution">
    <text evidence="3">The sequence shown here is derived from an EMBL/GenBank/DDBJ whole genome shotgun (WGS) entry which is preliminary data.</text>
</comment>
<keyword evidence="1" id="KW-0812">Transmembrane</keyword>
<dbReference type="Proteomes" id="UP000033947">
    <property type="component" value="Unassembled WGS sequence"/>
</dbReference>
<name>A0A0G0VST4_UNCKA</name>
<feature type="chain" id="PRO_5002534940" description="YibE/F family protein" evidence="2">
    <location>
        <begin position="28"/>
        <end position="372"/>
    </location>
</feature>
<evidence type="ECO:0000313" key="3">
    <source>
        <dbReference type="EMBL" id="KKS02722.1"/>
    </source>
</evidence>
<feature type="transmembrane region" description="Helical" evidence="1">
    <location>
        <begin position="338"/>
        <end position="363"/>
    </location>
</feature>
<organism evidence="3 4">
    <name type="scientific">candidate division WWE3 bacterium GW2011_GWC2_41_23</name>
    <dbReference type="NCBI Taxonomy" id="1619123"/>
    <lineage>
        <taxon>Bacteria</taxon>
        <taxon>Katanobacteria</taxon>
    </lineage>
</organism>
<feature type="signal peptide" evidence="2">
    <location>
        <begin position="1"/>
        <end position="27"/>
    </location>
</feature>